<accession>X6NZ64</accession>
<name>X6NZ64_RETFI</name>
<gene>
    <name evidence="2" type="ORF">RFI_05520</name>
</gene>
<dbReference type="AlphaFoldDB" id="X6NZ64"/>
<organism evidence="2 3">
    <name type="scientific">Reticulomyxa filosa</name>
    <dbReference type="NCBI Taxonomy" id="46433"/>
    <lineage>
        <taxon>Eukaryota</taxon>
        <taxon>Sar</taxon>
        <taxon>Rhizaria</taxon>
        <taxon>Retaria</taxon>
        <taxon>Foraminifera</taxon>
        <taxon>Monothalamids</taxon>
        <taxon>Reticulomyxidae</taxon>
        <taxon>Reticulomyxa</taxon>
    </lineage>
</organism>
<evidence type="ECO:0000256" key="1">
    <source>
        <dbReference type="SAM" id="MobiDB-lite"/>
    </source>
</evidence>
<dbReference type="EMBL" id="ASPP01004821">
    <property type="protein sequence ID" value="ETO31600.1"/>
    <property type="molecule type" value="Genomic_DNA"/>
</dbReference>
<keyword evidence="3" id="KW-1185">Reference proteome</keyword>
<protein>
    <submittedName>
        <fullName evidence="2">Uncharacterized protein</fullName>
    </submittedName>
</protein>
<feature type="region of interest" description="Disordered" evidence="1">
    <location>
        <begin position="1"/>
        <end position="23"/>
    </location>
</feature>
<feature type="compositionally biased region" description="Basic residues" evidence="1">
    <location>
        <begin position="1"/>
        <end position="12"/>
    </location>
</feature>
<sequence length="158" mass="18598">MLNFKHKIKKSTHSQQRQSHHPIQQKYTRYRLDNLRFQAFFGSKWPNIASKEEKDQSVELNETRVMNNLPKVESVYYSWSCFGCMCTVYDQYDTQIINLLTWLADKQIGIMFSNIGIGSTNGQLKYEKKSTIELPNIKMYPVSLVTTEDDRNDIDPIY</sequence>
<proteinExistence type="predicted"/>
<evidence type="ECO:0000313" key="2">
    <source>
        <dbReference type="EMBL" id="ETO31600.1"/>
    </source>
</evidence>
<evidence type="ECO:0000313" key="3">
    <source>
        <dbReference type="Proteomes" id="UP000023152"/>
    </source>
</evidence>
<feature type="compositionally biased region" description="Polar residues" evidence="1">
    <location>
        <begin position="13"/>
        <end position="23"/>
    </location>
</feature>
<comment type="caution">
    <text evidence="2">The sequence shown here is derived from an EMBL/GenBank/DDBJ whole genome shotgun (WGS) entry which is preliminary data.</text>
</comment>
<reference evidence="2 3" key="1">
    <citation type="journal article" date="2013" name="Curr. Biol.">
        <title>The Genome of the Foraminiferan Reticulomyxa filosa.</title>
        <authorList>
            <person name="Glockner G."/>
            <person name="Hulsmann N."/>
            <person name="Schleicher M."/>
            <person name="Noegel A.A."/>
            <person name="Eichinger L."/>
            <person name="Gallinger C."/>
            <person name="Pawlowski J."/>
            <person name="Sierra R."/>
            <person name="Euteneuer U."/>
            <person name="Pillet L."/>
            <person name="Moustafa A."/>
            <person name="Platzer M."/>
            <person name="Groth M."/>
            <person name="Szafranski K."/>
            <person name="Schliwa M."/>
        </authorList>
    </citation>
    <scope>NUCLEOTIDE SEQUENCE [LARGE SCALE GENOMIC DNA]</scope>
</reference>
<dbReference type="Proteomes" id="UP000023152">
    <property type="component" value="Unassembled WGS sequence"/>
</dbReference>